<dbReference type="InterPro" id="IPR036291">
    <property type="entry name" value="NAD(P)-bd_dom_sf"/>
</dbReference>
<accession>A0A561F1B9</accession>
<evidence type="ECO:0000256" key="2">
    <source>
        <dbReference type="ARBA" id="ARBA00023002"/>
    </source>
</evidence>
<comment type="similarity">
    <text evidence="1 3">Belongs to the short-chain dehydrogenases/reductases (SDR) family.</text>
</comment>
<feature type="domain" description="Ketoreductase" evidence="5">
    <location>
        <begin position="12"/>
        <end position="189"/>
    </location>
</feature>
<keyword evidence="2" id="KW-0560">Oxidoreductase</keyword>
<dbReference type="InterPro" id="IPR057326">
    <property type="entry name" value="KR_dom"/>
</dbReference>
<name>A0A561F1B9_9ACTN</name>
<dbReference type="EMBL" id="VIVR01000001">
    <property type="protein sequence ID" value="TWE21660.1"/>
    <property type="molecule type" value="Genomic_DNA"/>
</dbReference>
<protein>
    <submittedName>
        <fullName evidence="6">Short-subunit dehydrogenase</fullName>
    </submittedName>
</protein>
<evidence type="ECO:0000256" key="4">
    <source>
        <dbReference type="SAM" id="MobiDB-lite"/>
    </source>
</evidence>
<feature type="compositionally biased region" description="Polar residues" evidence="4">
    <location>
        <begin position="267"/>
        <end position="279"/>
    </location>
</feature>
<dbReference type="PROSITE" id="PS00061">
    <property type="entry name" value="ADH_SHORT"/>
    <property type="match status" value="1"/>
</dbReference>
<dbReference type="Gene3D" id="3.40.50.720">
    <property type="entry name" value="NAD(P)-binding Rossmann-like Domain"/>
    <property type="match status" value="1"/>
</dbReference>
<organism evidence="6 7">
    <name type="scientific">Kitasatospora atroaurantiaca</name>
    <dbReference type="NCBI Taxonomy" id="285545"/>
    <lineage>
        <taxon>Bacteria</taxon>
        <taxon>Bacillati</taxon>
        <taxon>Actinomycetota</taxon>
        <taxon>Actinomycetes</taxon>
        <taxon>Kitasatosporales</taxon>
        <taxon>Streptomycetaceae</taxon>
        <taxon>Kitasatospora</taxon>
    </lineage>
</organism>
<evidence type="ECO:0000259" key="5">
    <source>
        <dbReference type="SMART" id="SM00822"/>
    </source>
</evidence>
<dbReference type="Pfam" id="PF00106">
    <property type="entry name" value="adh_short"/>
    <property type="match status" value="1"/>
</dbReference>
<dbReference type="SMART" id="SM00822">
    <property type="entry name" value="PKS_KR"/>
    <property type="match status" value="1"/>
</dbReference>
<feature type="compositionally biased region" description="Basic and acidic residues" evidence="4">
    <location>
        <begin position="254"/>
        <end position="266"/>
    </location>
</feature>
<evidence type="ECO:0000313" key="7">
    <source>
        <dbReference type="Proteomes" id="UP000318416"/>
    </source>
</evidence>
<sequence>MWERLGSRAMRKCILITGAGSGFGRDAALALAANGHDVIAAVHHPAQVAEVQDAAAARGHPVRVEKLDLLSEDDRQAAFDWDIDVLVNNAAIGEGGPIAEIPLELVRRVFDVNVFATLALTQGIVRRMVQRGRGRIIFVSSIAGLTAGAYLGAYAASKHALEAIAESMANELAPYGIQVATLNPGPYGTGFNDQMVRSRDRWYDPARNFTRPEHMAALDERFEKQFDPARLVRAMVELAQSEAGLYRNVHPQESERLVRERQRDAWTRTQSTPAGDQGM</sequence>
<comment type="caution">
    <text evidence="6">The sequence shown here is derived from an EMBL/GenBank/DDBJ whole genome shotgun (WGS) entry which is preliminary data.</text>
</comment>
<evidence type="ECO:0000256" key="1">
    <source>
        <dbReference type="ARBA" id="ARBA00006484"/>
    </source>
</evidence>
<evidence type="ECO:0000256" key="3">
    <source>
        <dbReference type="RuleBase" id="RU000363"/>
    </source>
</evidence>
<dbReference type="PANTHER" id="PTHR42901">
    <property type="entry name" value="ALCOHOL DEHYDROGENASE"/>
    <property type="match status" value="1"/>
</dbReference>
<reference evidence="6 7" key="1">
    <citation type="submission" date="2019-06" db="EMBL/GenBank/DDBJ databases">
        <title>Sequencing the genomes of 1000 actinobacteria strains.</title>
        <authorList>
            <person name="Klenk H.-P."/>
        </authorList>
    </citation>
    <scope>NUCLEOTIDE SEQUENCE [LARGE SCALE GENOMIC DNA]</scope>
    <source>
        <strain evidence="6 7">DSM 41649</strain>
    </source>
</reference>
<feature type="region of interest" description="Disordered" evidence="4">
    <location>
        <begin position="254"/>
        <end position="279"/>
    </location>
</feature>
<dbReference type="PANTHER" id="PTHR42901:SF1">
    <property type="entry name" value="ALCOHOL DEHYDROGENASE"/>
    <property type="match status" value="1"/>
</dbReference>
<dbReference type="NCBIfam" id="NF006776">
    <property type="entry name" value="PRK09291.1"/>
    <property type="match status" value="1"/>
</dbReference>
<dbReference type="GO" id="GO:0016491">
    <property type="term" value="F:oxidoreductase activity"/>
    <property type="evidence" value="ECO:0007669"/>
    <property type="project" value="UniProtKB-KW"/>
</dbReference>
<proteinExistence type="inferred from homology"/>
<dbReference type="AlphaFoldDB" id="A0A561F1B9"/>
<dbReference type="SUPFAM" id="SSF51735">
    <property type="entry name" value="NAD(P)-binding Rossmann-fold domains"/>
    <property type="match status" value="1"/>
</dbReference>
<dbReference type="PRINTS" id="PR00081">
    <property type="entry name" value="GDHRDH"/>
</dbReference>
<keyword evidence="7" id="KW-1185">Reference proteome</keyword>
<gene>
    <name evidence="6" type="ORF">FB465_6857</name>
</gene>
<dbReference type="Proteomes" id="UP000318416">
    <property type="component" value="Unassembled WGS sequence"/>
</dbReference>
<evidence type="ECO:0000313" key="6">
    <source>
        <dbReference type="EMBL" id="TWE21660.1"/>
    </source>
</evidence>
<dbReference type="InterPro" id="IPR002347">
    <property type="entry name" value="SDR_fam"/>
</dbReference>
<dbReference type="PRINTS" id="PR00080">
    <property type="entry name" value="SDRFAMILY"/>
</dbReference>
<dbReference type="InterPro" id="IPR020904">
    <property type="entry name" value="Sc_DH/Rdtase_CS"/>
</dbReference>